<proteinExistence type="inferred from homology"/>
<comment type="pathway">
    <text evidence="2">Amino-acid biosynthesis; L-methionine biosynthesis via de novo pathway; L-homoserine from L-aspartate: step 3/3.</text>
</comment>
<dbReference type="Gene3D" id="3.40.50.720">
    <property type="entry name" value="NAD(P)-binding Rossmann-like Domain"/>
    <property type="match status" value="1"/>
</dbReference>
<feature type="domain" description="Aspartate/homoserine dehydrogenase NAD-binding" evidence="11">
    <location>
        <begin position="10"/>
        <end position="129"/>
    </location>
</feature>
<evidence type="ECO:0000256" key="9">
    <source>
        <dbReference type="ARBA" id="ARBA00023167"/>
    </source>
</evidence>
<evidence type="ECO:0000256" key="3">
    <source>
        <dbReference type="ARBA" id="ARBA00006753"/>
    </source>
</evidence>
<gene>
    <name evidence="12" type="ORF">MNBD_BACTEROID05-678</name>
</gene>
<dbReference type="SUPFAM" id="SSF51735">
    <property type="entry name" value="NAD(P)-binding Rossmann-fold domains"/>
    <property type="match status" value="1"/>
</dbReference>
<dbReference type="PANTHER" id="PTHR43331">
    <property type="entry name" value="HOMOSERINE DEHYDROGENASE"/>
    <property type="match status" value="1"/>
</dbReference>
<dbReference type="EC" id="1.1.1.3" evidence="4"/>
<dbReference type="GO" id="GO:0009086">
    <property type="term" value="P:methionine biosynthetic process"/>
    <property type="evidence" value="ECO:0007669"/>
    <property type="project" value="UniProtKB-KW"/>
</dbReference>
<reference evidence="12" key="1">
    <citation type="submission" date="2018-06" db="EMBL/GenBank/DDBJ databases">
        <authorList>
            <person name="Zhirakovskaya E."/>
        </authorList>
    </citation>
    <scope>NUCLEOTIDE SEQUENCE</scope>
</reference>
<feature type="domain" description="Homoserine dehydrogenase catalytic" evidence="10">
    <location>
        <begin position="137"/>
        <end position="176"/>
    </location>
</feature>
<dbReference type="GO" id="GO:0050661">
    <property type="term" value="F:NADP binding"/>
    <property type="evidence" value="ECO:0007669"/>
    <property type="project" value="InterPro"/>
</dbReference>
<evidence type="ECO:0000259" key="10">
    <source>
        <dbReference type="Pfam" id="PF00742"/>
    </source>
</evidence>
<dbReference type="GO" id="GO:0009088">
    <property type="term" value="P:threonine biosynthetic process"/>
    <property type="evidence" value="ECO:0007669"/>
    <property type="project" value="UniProtKB-UniPathway"/>
</dbReference>
<evidence type="ECO:0000256" key="2">
    <source>
        <dbReference type="ARBA" id="ARBA00005062"/>
    </source>
</evidence>
<dbReference type="Pfam" id="PF00742">
    <property type="entry name" value="Homoserine_dh"/>
    <property type="match status" value="1"/>
</dbReference>
<dbReference type="Pfam" id="PF03447">
    <property type="entry name" value="NAD_binding_3"/>
    <property type="match status" value="1"/>
</dbReference>
<keyword evidence="8 12" id="KW-0560">Oxidoreductase</keyword>
<keyword evidence="6" id="KW-0028">Amino-acid biosynthesis</keyword>
<evidence type="ECO:0000313" key="12">
    <source>
        <dbReference type="EMBL" id="VAW13034.1"/>
    </source>
</evidence>
<comment type="pathway">
    <text evidence="1">Amino-acid biosynthesis; L-threonine biosynthesis; L-threonine from L-aspartate: step 3/5.</text>
</comment>
<dbReference type="InterPro" id="IPR005106">
    <property type="entry name" value="Asp/hSer_DH_NAD-bd"/>
</dbReference>
<dbReference type="UniPathway" id="UPA00051">
    <property type="reaction ID" value="UER00465"/>
</dbReference>
<dbReference type="NCBIfam" id="NF004976">
    <property type="entry name" value="PRK06349.1"/>
    <property type="match status" value="1"/>
</dbReference>
<evidence type="ECO:0000256" key="5">
    <source>
        <dbReference type="ARBA" id="ARBA00013376"/>
    </source>
</evidence>
<name>A0A3B0TWX6_9ZZZZ</name>
<keyword evidence="7" id="KW-0791">Threonine biosynthesis</keyword>
<evidence type="ECO:0000256" key="8">
    <source>
        <dbReference type="ARBA" id="ARBA00023002"/>
    </source>
</evidence>
<protein>
    <recommendedName>
        <fullName evidence="5">Homoserine dehydrogenase</fullName>
        <ecNumber evidence="4">1.1.1.3</ecNumber>
    </recommendedName>
</protein>
<dbReference type="UniPathway" id="UPA00050">
    <property type="reaction ID" value="UER00063"/>
</dbReference>
<evidence type="ECO:0000256" key="7">
    <source>
        <dbReference type="ARBA" id="ARBA00022697"/>
    </source>
</evidence>
<dbReference type="PANTHER" id="PTHR43331:SF1">
    <property type="entry name" value="HOMOSERINE DEHYDROGENASE"/>
    <property type="match status" value="1"/>
</dbReference>
<evidence type="ECO:0000256" key="1">
    <source>
        <dbReference type="ARBA" id="ARBA00005056"/>
    </source>
</evidence>
<dbReference type="AlphaFoldDB" id="A0A3B0TWX6"/>
<dbReference type="Gene3D" id="3.30.360.10">
    <property type="entry name" value="Dihydrodipicolinate Reductase, domain 2"/>
    <property type="match status" value="1"/>
</dbReference>
<dbReference type="EMBL" id="UOEN01000142">
    <property type="protein sequence ID" value="VAW13034.1"/>
    <property type="molecule type" value="Genomic_DNA"/>
</dbReference>
<dbReference type="GO" id="GO:0004412">
    <property type="term" value="F:homoserine dehydrogenase activity"/>
    <property type="evidence" value="ECO:0007669"/>
    <property type="project" value="UniProtKB-EC"/>
</dbReference>
<evidence type="ECO:0000256" key="4">
    <source>
        <dbReference type="ARBA" id="ARBA00013213"/>
    </source>
</evidence>
<dbReference type="InterPro" id="IPR001342">
    <property type="entry name" value="HDH_cat"/>
</dbReference>
<evidence type="ECO:0000256" key="6">
    <source>
        <dbReference type="ARBA" id="ARBA00022605"/>
    </source>
</evidence>
<dbReference type="InterPro" id="IPR036291">
    <property type="entry name" value="NAD(P)-bd_dom_sf"/>
</dbReference>
<sequence length="177" mass="19306">MDKISIGLIGYGVVGKGVVKMLNQQKNLLKNKFNTEFVLKTLCDRSVHKKLPKGLGKVHLTTDVEAILNDNSIDVVVELIGGMKLAKTIVRKALKSGKHVVTANKELIANCGKELFQIAQKSNTHLYYESAVGAGIPIIKTISEGIAGNKFNNIYGIVNGTCNYILTEMTKNNLSFD</sequence>
<accession>A0A3B0TWX6</accession>
<organism evidence="12">
    <name type="scientific">hydrothermal vent metagenome</name>
    <dbReference type="NCBI Taxonomy" id="652676"/>
    <lineage>
        <taxon>unclassified sequences</taxon>
        <taxon>metagenomes</taxon>
        <taxon>ecological metagenomes</taxon>
    </lineage>
</organism>
<feature type="non-terminal residue" evidence="12">
    <location>
        <position position="177"/>
    </location>
</feature>
<comment type="similarity">
    <text evidence="3">Belongs to the homoserine dehydrogenase family.</text>
</comment>
<keyword evidence="9" id="KW-0486">Methionine biosynthesis</keyword>
<evidence type="ECO:0000259" key="11">
    <source>
        <dbReference type="Pfam" id="PF03447"/>
    </source>
</evidence>